<dbReference type="AlphaFoldDB" id="A0A3N4IEI6"/>
<accession>A0A3N4IEI6</accession>
<protein>
    <submittedName>
        <fullName evidence="2">Uncharacterized protein</fullName>
    </submittedName>
</protein>
<evidence type="ECO:0000313" key="3">
    <source>
        <dbReference type="Proteomes" id="UP000275078"/>
    </source>
</evidence>
<feature type="region of interest" description="Disordered" evidence="1">
    <location>
        <begin position="1"/>
        <end position="37"/>
    </location>
</feature>
<evidence type="ECO:0000313" key="2">
    <source>
        <dbReference type="EMBL" id="RPA84199.1"/>
    </source>
</evidence>
<feature type="compositionally biased region" description="Basic and acidic residues" evidence="1">
    <location>
        <begin position="1"/>
        <end position="15"/>
    </location>
</feature>
<name>A0A3N4IEI6_ASCIM</name>
<proteinExistence type="predicted"/>
<dbReference type="EMBL" id="ML119660">
    <property type="protein sequence ID" value="RPA84199.1"/>
    <property type="molecule type" value="Genomic_DNA"/>
</dbReference>
<gene>
    <name evidence="2" type="ORF">BJ508DRAFT_323841</name>
</gene>
<dbReference type="Proteomes" id="UP000275078">
    <property type="component" value="Unassembled WGS sequence"/>
</dbReference>
<reference evidence="2 3" key="1">
    <citation type="journal article" date="2018" name="Nat. Ecol. Evol.">
        <title>Pezizomycetes genomes reveal the molecular basis of ectomycorrhizal truffle lifestyle.</title>
        <authorList>
            <person name="Murat C."/>
            <person name="Payen T."/>
            <person name="Noel B."/>
            <person name="Kuo A."/>
            <person name="Morin E."/>
            <person name="Chen J."/>
            <person name="Kohler A."/>
            <person name="Krizsan K."/>
            <person name="Balestrini R."/>
            <person name="Da Silva C."/>
            <person name="Montanini B."/>
            <person name="Hainaut M."/>
            <person name="Levati E."/>
            <person name="Barry K.W."/>
            <person name="Belfiori B."/>
            <person name="Cichocki N."/>
            <person name="Clum A."/>
            <person name="Dockter R.B."/>
            <person name="Fauchery L."/>
            <person name="Guy J."/>
            <person name="Iotti M."/>
            <person name="Le Tacon F."/>
            <person name="Lindquist E.A."/>
            <person name="Lipzen A."/>
            <person name="Malagnac F."/>
            <person name="Mello A."/>
            <person name="Molinier V."/>
            <person name="Miyauchi S."/>
            <person name="Poulain J."/>
            <person name="Riccioni C."/>
            <person name="Rubini A."/>
            <person name="Sitrit Y."/>
            <person name="Splivallo R."/>
            <person name="Traeger S."/>
            <person name="Wang M."/>
            <person name="Zifcakova L."/>
            <person name="Wipf D."/>
            <person name="Zambonelli A."/>
            <person name="Paolocci F."/>
            <person name="Nowrousian M."/>
            <person name="Ottonello S."/>
            <person name="Baldrian P."/>
            <person name="Spatafora J.W."/>
            <person name="Henrissat B."/>
            <person name="Nagy L.G."/>
            <person name="Aury J.M."/>
            <person name="Wincker P."/>
            <person name="Grigoriev I.V."/>
            <person name="Bonfante P."/>
            <person name="Martin F.M."/>
        </authorList>
    </citation>
    <scope>NUCLEOTIDE SEQUENCE [LARGE SCALE GENOMIC DNA]</scope>
    <source>
        <strain evidence="2 3">RN42</strain>
    </source>
</reference>
<evidence type="ECO:0000256" key="1">
    <source>
        <dbReference type="SAM" id="MobiDB-lite"/>
    </source>
</evidence>
<keyword evidence="3" id="KW-1185">Reference proteome</keyword>
<sequence length="155" mass="17620">MDKPHDITNEKEAHVSPDTTTPDSSPPPTATSAEEKPHTRTLFCLHNPYSSKYWRTLSYLTITKFELPHDAQDKRDDTSQLMGELAKCGGDGQIGLRKFIQEQEDHVGKRLAVKHLRVETWTKVMKLVDMYDKHEGDETVVSARTICVELEEPEG</sequence>
<organism evidence="2 3">
    <name type="scientific">Ascobolus immersus RN42</name>
    <dbReference type="NCBI Taxonomy" id="1160509"/>
    <lineage>
        <taxon>Eukaryota</taxon>
        <taxon>Fungi</taxon>
        <taxon>Dikarya</taxon>
        <taxon>Ascomycota</taxon>
        <taxon>Pezizomycotina</taxon>
        <taxon>Pezizomycetes</taxon>
        <taxon>Pezizales</taxon>
        <taxon>Ascobolaceae</taxon>
        <taxon>Ascobolus</taxon>
    </lineage>
</organism>